<dbReference type="InterPro" id="IPR001958">
    <property type="entry name" value="Tet-R_TetA/multi-R_MdtG-like"/>
</dbReference>
<feature type="compositionally biased region" description="Polar residues" evidence="5">
    <location>
        <begin position="556"/>
        <end position="567"/>
    </location>
</feature>
<dbReference type="PRINTS" id="PR01035">
    <property type="entry name" value="TCRTETA"/>
</dbReference>
<dbReference type="GO" id="GO:0016020">
    <property type="term" value="C:membrane"/>
    <property type="evidence" value="ECO:0007669"/>
    <property type="project" value="UniProtKB-SubCell"/>
</dbReference>
<keyword evidence="4 6" id="KW-0472">Membrane</keyword>
<feature type="domain" description="Major facilitator superfamily (MFS) profile" evidence="7">
    <location>
        <begin position="28"/>
        <end position="521"/>
    </location>
</feature>
<evidence type="ECO:0000259" key="7">
    <source>
        <dbReference type="PROSITE" id="PS50850"/>
    </source>
</evidence>
<gene>
    <name evidence="8" type="ORF">JI435_096190</name>
</gene>
<dbReference type="SUPFAM" id="SSF103473">
    <property type="entry name" value="MFS general substrate transporter"/>
    <property type="match status" value="1"/>
</dbReference>
<reference evidence="9" key="1">
    <citation type="journal article" date="2021" name="BMC Genomics">
        <title>Chromosome-level genome assembly and manually-curated proteome of model necrotroph Parastagonospora nodorum Sn15 reveals a genome-wide trove of candidate effector homologs, and redundancy of virulence-related functions within an accessory chromosome.</title>
        <authorList>
            <person name="Bertazzoni S."/>
            <person name="Jones D.A.B."/>
            <person name="Phan H.T."/>
            <person name="Tan K.-C."/>
            <person name="Hane J.K."/>
        </authorList>
    </citation>
    <scope>NUCLEOTIDE SEQUENCE [LARGE SCALE GENOMIC DNA]</scope>
    <source>
        <strain evidence="9">SN15 / ATCC MYA-4574 / FGSC 10173)</strain>
    </source>
</reference>
<organism evidence="8 9">
    <name type="scientific">Phaeosphaeria nodorum (strain SN15 / ATCC MYA-4574 / FGSC 10173)</name>
    <name type="common">Glume blotch fungus</name>
    <name type="synonym">Parastagonospora nodorum</name>
    <dbReference type="NCBI Taxonomy" id="321614"/>
    <lineage>
        <taxon>Eukaryota</taxon>
        <taxon>Fungi</taxon>
        <taxon>Dikarya</taxon>
        <taxon>Ascomycota</taxon>
        <taxon>Pezizomycotina</taxon>
        <taxon>Dothideomycetes</taxon>
        <taxon>Pleosporomycetidae</taxon>
        <taxon>Pleosporales</taxon>
        <taxon>Pleosporineae</taxon>
        <taxon>Phaeosphaeriaceae</taxon>
        <taxon>Parastagonospora</taxon>
    </lineage>
</organism>
<dbReference type="AlphaFoldDB" id="A0A7U2ENT5"/>
<dbReference type="Gene3D" id="1.20.1250.20">
    <property type="entry name" value="MFS general substrate transporter like domains"/>
    <property type="match status" value="1"/>
</dbReference>
<evidence type="ECO:0000256" key="1">
    <source>
        <dbReference type="ARBA" id="ARBA00004141"/>
    </source>
</evidence>
<evidence type="ECO:0000313" key="8">
    <source>
        <dbReference type="EMBL" id="QRC90212.1"/>
    </source>
</evidence>
<dbReference type="PANTHER" id="PTHR23501:SF59">
    <property type="entry name" value="MAJOR FACILITATOR SUPERFAMILY (MFS) PROFILE DOMAIN-CONTAINING PROTEIN-RELATED"/>
    <property type="match status" value="1"/>
</dbReference>
<feature type="transmembrane region" description="Helical" evidence="6">
    <location>
        <begin position="64"/>
        <end position="82"/>
    </location>
</feature>
<evidence type="ECO:0000256" key="4">
    <source>
        <dbReference type="ARBA" id="ARBA00023136"/>
    </source>
</evidence>
<dbReference type="InterPro" id="IPR036259">
    <property type="entry name" value="MFS_trans_sf"/>
</dbReference>
<dbReference type="Proteomes" id="UP000663193">
    <property type="component" value="Chromosome 1"/>
</dbReference>
<dbReference type="InterPro" id="IPR011701">
    <property type="entry name" value="MFS"/>
</dbReference>
<dbReference type="GO" id="GO:0022857">
    <property type="term" value="F:transmembrane transporter activity"/>
    <property type="evidence" value="ECO:0007669"/>
    <property type="project" value="InterPro"/>
</dbReference>
<dbReference type="OrthoDB" id="2351791at2759"/>
<comment type="subcellular location">
    <subcellularLocation>
        <location evidence="1">Membrane</location>
        <topology evidence="1">Multi-pass membrane protein</topology>
    </subcellularLocation>
</comment>
<dbReference type="VEuPathDB" id="FungiDB:JI435_096190"/>
<name>A0A7U2ENT5_PHANO</name>
<dbReference type="Gene3D" id="1.20.1720.10">
    <property type="entry name" value="Multidrug resistance protein D"/>
    <property type="match status" value="1"/>
</dbReference>
<accession>A0A7U2ENT5</accession>
<dbReference type="EMBL" id="CP069023">
    <property type="protein sequence ID" value="QRC90212.1"/>
    <property type="molecule type" value="Genomic_DNA"/>
</dbReference>
<evidence type="ECO:0000256" key="5">
    <source>
        <dbReference type="SAM" id="MobiDB-lite"/>
    </source>
</evidence>
<dbReference type="PROSITE" id="PS50850">
    <property type="entry name" value="MFS"/>
    <property type="match status" value="1"/>
</dbReference>
<evidence type="ECO:0000256" key="3">
    <source>
        <dbReference type="ARBA" id="ARBA00022989"/>
    </source>
</evidence>
<dbReference type="PANTHER" id="PTHR23501">
    <property type="entry name" value="MAJOR FACILITATOR SUPERFAMILY"/>
    <property type="match status" value="1"/>
</dbReference>
<protein>
    <recommendedName>
        <fullName evidence="7">Major facilitator superfamily (MFS) profile domain-containing protein</fullName>
    </recommendedName>
</protein>
<dbReference type="InterPro" id="IPR020846">
    <property type="entry name" value="MFS_dom"/>
</dbReference>
<sequence length="567" mass="60662">MSGSNTPSTENDEVAVDKFKPSGRFMAAFTSLAIVNLACALDATDIGVALPVITEAIGGNAVQALWMGTSFLLASTVWQPLFVAVSNVFGRRPLLVVALILFTAGSIICAVSKNPAVMLTGRSIQGSGVGGVLTLTEAIITDLVPLRERGNFLALISIVWAVGTVAGPLVGGALSQKHAWRWIFYLNLPILGIGFVGVLVFLNQDLRQRGLVEKLRKIDYVGSFLFVSSLTSMLIALSWGGTMYPWSSWHTLVPLILGAAGLAAFTVHQVVLGSASRPAEKRLDTLLPMRIFANRSTSITYMNTFLHGMILWSIVYYMPLYFQSAKSYSPIKTGLTALPQTLTVVPCAMVVGVVSSKTGRYRWSLYLGFAITTLGMGVLYVLDVGTTVVEWVFLLLVGGIGIGLLFPGMNLSIQASVPSKDIAVAAGLFTFFRAAGQSVGVAVGEAIFQNRLTKILSPYPELQLTSLDAISIIREISSLPPDRSNILKHAYADAIKVIWATMCGLSGVAMIATLFVKEYTLDQTLSGEQVFVDSAKAKNVGAIEKPSDDEAEKAVTGSNVGDTRFSQ</sequence>
<feature type="transmembrane region" description="Helical" evidence="6">
    <location>
        <begin position="388"/>
        <end position="406"/>
    </location>
</feature>
<feature type="transmembrane region" description="Helical" evidence="6">
    <location>
        <begin position="363"/>
        <end position="382"/>
    </location>
</feature>
<evidence type="ECO:0000256" key="2">
    <source>
        <dbReference type="ARBA" id="ARBA00022692"/>
    </source>
</evidence>
<evidence type="ECO:0000313" key="9">
    <source>
        <dbReference type="Proteomes" id="UP000663193"/>
    </source>
</evidence>
<feature type="transmembrane region" description="Helical" evidence="6">
    <location>
        <begin position="25"/>
        <end position="52"/>
    </location>
</feature>
<keyword evidence="2 6" id="KW-0812">Transmembrane</keyword>
<feature type="transmembrane region" description="Helical" evidence="6">
    <location>
        <begin position="299"/>
        <end position="317"/>
    </location>
</feature>
<dbReference type="CDD" id="cd17502">
    <property type="entry name" value="MFS_Azr1_MDR_like"/>
    <property type="match status" value="1"/>
</dbReference>
<feature type="transmembrane region" description="Helical" evidence="6">
    <location>
        <begin position="94"/>
        <end position="112"/>
    </location>
</feature>
<feature type="transmembrane region" description="Helical" evidence="6">
    <location>
        <begin position="223"/>
        <end position="246"/>
    </location>
</feature>
<feature type="transmembrane region" description="Helical" evidence="6">
    <location>
        <begin position="152"/>
        <end position="170"/>
    </location>
</feature>
<feature type="region of interest" description="Disordered" evidence="5">
    <location>
        <begin position="543"/>
        <end position="567"/>
    </location>
</feature>
<feature type="transmembrane region" description="Helical" evidence="6">
    <location>
        <begin position="182"/>
        <end position="202"/>
    </location>
</feature>
<feature type="transmembrane region" description="Helical" evidence="6">
    <location>
        <begin position="497"/>
        <end position="516"/>
    </location>
</feature>
<keyword evidence="3 6" id="KW-1133">Transmembrane helix</keyword>
<feature type="transmembrane region" description="Helical" evidence="6">
    <location>
        <begin position="252"/>
        <end position="272"/>
    </location>
</feature>
<proteinExistence type="predicted"/>
<keyword evidence="9" id="KW-1185">Reference proteome</keyword>
<dbReference type="Pfam" id="PF07690">
    <property type="entry name" value="MFS_1"/>
    <property type="match status" value="1"/>
</dbReference>
<evidence type="ECO:0000256" key="6">
    <source>
        <dbReference type="SAM" id="Phobius"/>
    </source>
</evidence>
<feature type="transmembrane region" description="Helical" evidence="6">
    <location>
        <begin position="337"/>
        <end position="356"/>
    </location>
</feature>